<dbReference type="GO" id="GO:0016740">
    <property type="term" value="F:transferase activity"/>
    <property type="evidence" value="ECO:0007669"/>
    <property type="project" value="TreeGrafter"/>
</dbReference>
<dbReference type="InterPro" id="IPR041712">
    <property type="entry name" value="DHPS-like_MBL-fold"/>
</dbReference>
<dbReference type="EMBL" id="JXXE01000071">
    <property type="protein sequence ID" value="KIZ47526.1"/>
    <property type="molecule type" value="Genomic_DNA"/>
</dbReference>
<organism evidence="2 3">
    <name type="scientific">Rhodopseudomonas palustris</name>
    <dbReference type="NCBI Taxonomy" id="1076"/>
    <lineage>
        <taxon>Bacteria</taxon>
        <taxon>Pseudomonadati</taxon>
        <taxon>Pseudomonadota</taxon>
        <taxon>Alphaproteobacteria</taxon>
        <taxon>Hyphomicrobiales</taxon>
        <taxon>Nitrobacteraceae</taxon>
        <taxon>Rhodopseudomonas</taxon>
    </lineage>
</organism>
<dbReference type="OrthoDB" id="9803916at2"/>
<reference evidence="2 3" key="1">
    <citation type="submission" date="2014-11" db="EMBL/GenBank/DDBJ databases">
        <title>Genomics and ecophysiology of heterotrophic nitrogen fixing bacteria isolated from estuarine surface water.</title>
        <authorList>
            <person name="Bentzon-Tilia M."/>
            <person name="Severin I."/>
            <person name="Hansen L.H."/>
            <person name="Riemann L."/>
        </authorList>
    </citation>
    <scope>NUCLEOTIDE SEQUENCE [LARGE SCALE GENOMIC DNA]</scope>
    <source>
        <strain evidence="2 3">BAL398</strain>
    </source>
</reference>
<accession>A0A0D7F3Y4</accession>
<protein>
    <recommendedName>
        <fullName evidence="1">Metallo-beta-lactamase domain-containing protein</fullName>
    </recommendedName>
</protein>
<proteinExistence type="predicted"/>
<evidence type="ECO:0000259" key="1">
    <source>
        <dbReference type="Pfam" id="PF12706"/>
    </source>
</evidence>
<evidence type="ECO:0000313" key="3">
    <source>
        <dbReference type="Proteomes" id="UP000032515"/>
    </source>
</evidence>
<name>A0A0D7F3Y4_RHOPL</name>
<dbReference type="Gene3D" id="3.60.15.10">
    <property type="entry name" value="Ribonuclease Z/Hydroxyacylglutathione hydrolase-like"/>
    <property type="match status" value="1"/>
</dbReference>
<feature type="domain" description="Metallo-beta-lactamase" evidence="1">
    <location>
        <begin position="79"/>
        <end position="128"/>
    </location>
</feature>
<dbReference type="InterPro" id="IPR052926">
    <property type="entry name" value="Metallo-beta-lactamase_dom"/>
</dbReference>
<dbReference type="InterPro" id="IPR036866">
    <property type="entry name" value="RibonucZ/Hydroxyglut_hydro"/>
</dbReference>
<dbReference type="PANTHER" id="PTHR13754:SF18">
    <property type="entry name" value="7,8-DIHYDROPTERIN-6-METHYL-4-(BETA-D-RIBOFURANOSYL)-AMINOBENZENE-5'-PHOSPHATE SYNTHASE"/>
    <property type="match status" value="1"/>
</dbReference>
<dbReference type="PANTHER" id="PTHR13754">
    <property type="entry name" value="METALLO-BETA-LACTAMASE SUPERFAMILY PROTEIN"/>
    <property type="match status" value="1"/>
</dbReference>
<dbReference type="SUPFAM" id="SSF56281">
    <property type="entry name" value="Metallo-hydrolase/oxidoreductase"/>
    <property type="match status" value="1"/>
</dbReference>
<dbReference type="Pfam" id="PF12706">
    <property type="entry name" value="Lactamase_B_2"/>
    <property type="match status" value="1"/>
</dbReference>
<gene>
    <name evidence="2" type="ORF">OO17_03920</name>
</gene>
<comment type="caution">
    <text evidence="2">The sequence shown here is derived from an EMBL/GenBank/DDBJ whole genome shotgun (WGS) entry which is preliminary data.</text>
</comment>
<dbReference type="PATRIC" id="fig|1076.23.peg.6334"/>
<sequence length="310" mass="33933">MEMTIRKADRVTLTVLVDNYLDMFLQESRAPMHRPPLPVDWQLTPVAEHGLSLMINIDAGSEKHSALLDTALTPATFLRNLKVYGQDLSQTEAIILSHGHVDHCGGLLDAVRHAPRGCPVIAHPDVFQPRKFPGQQGSSLPVVDSEALRQAGAEIHALRAPSSWCSDFVGVSGEIERSNAFETGFPGAQIEVDGTWRSDPFHDDQAVILDVKDKGLVVISGCAHAGIINTVRHAQKITGIEKVHAIVGGFHLTGPAFEPRIQETIEEMRLLEPDYIVPMHCTGWRAINSLSEAMPGQFILNSVGTSYIFE</sequence>
<dbReference type="CDD" id="cd07713">
    <property type="entry name" value="DHPS-like_MBL-fold"/>
    <property type="match status" value="1"/>
</dbReference>
<dbReference type="RefSeq" id="WP_044405915.1">
    <property type="nucleotide sequence ID" value="NZ_JXXE01000071.1"/>
</dbReference>
<evidence type="ECO:0000313" key="2">
    <source>
        <dbReference type="EMBL" id="KIZ47526.1"/>
    </source>
</evidence>
<dbReference type="Proteomes" id="UP000032515">
    <property type="component" value="Unassembled WGS sequence"/>
</dbReference>
<dbReference type="InterPro" id="IPR001279">
    <property type="entry name" value="Metallo-B-lactamas"/>
</dbReference>
<dbReference type="AlphaFoldDB" id="A0A0D7F3Y4"/>